<gene>
    <name evidence="5" type="ORF">ZOSMA_9G01010</name>
</gene>
<dbReference type="Gene3D" id="3.40.50.2000">
    <property type="entry name" value="Glycogen Phosphorylase B"/>
    <property type="match status" value="1"/>
</dbReference>
<evidence type="ECO:0000259" key="4">
    <source>
        <dbReference type="Pfam" id="PF00534"/>
    </source>
</evidence>
<feature type="domain" description="Glycosyl transferase family 1" evidence="4">
    <location>
        <begin position="418"/>
        <end position="603"/>
    </location>
</feature>
<evidence type="ECO:0000256" key="2">
    <source>
        <dbReference type="SAM" id="MobiDB-lite"/>
    </source>
</evidence>
<dbReference type="PANTHER" id="PTHR47778:SF2">
    <property type="entry name" value="GLYCOSYL TRANSFERASE FAMILY 1 DOMAIN-CONTAINING PROTEIN"/>
    <property type="match status" value="1"/>
</dbReference>
<dbReference type="Proteomes" id="UP000036987">
    <property type="component" value="Unassembled WGS sequence"/>
</dbReference>
<keyword evidence="3" id="KW-0472">Membrane</keyword>
<feature type="compositionally biased region" description="Low complexity" evidence="2">
    <location>
        <begin position="159"/>
        <end position="168"/>
    </location>
</feature>
<organism evidence="5 6">
    <name type="scientific">Zostera marina</name>
    <name type="common">Eelgrass</name>
    <dbReference type="NCBI Taxonomy" id="29655"/>
    <lineage>
        <taxon>Eukaryota</taxon>
        <taxon>Viridiplantae</taxon>
        <taxon>Streptophyta</taxon>
        <taxon>Embryophyta</taxon>
        <taxon>Tracheophyta</taxon>
        <taxon>Spermatophyta</taxon>
        <taxon>Magnoliopsida</taxon>
        <taxon>Liliopsida</taxon>
        <taxon>Zosteraceae</taxon>
        <taxon>Zostera</taxon>
    </lineage>
</organism>
<dbReference type="Pfam" id="PF00534">
    <property type="entry name" value="Glycos_transf_1"/>
    <property type="match status" value="1"/>
</dbReference>
<sequence>MEESKETDDLLGNVVRKSGLHSGRNLKGTSAEKTQSPRGSPTLRRVRTPRKTFSDDRWWSLWCFPWNRLVLMVILSIIWMYLGFCMQSKWSGLDGNKPELIGYVSAEKVGNAQNLIGVSRTIDALIDDTIDSTILDSIILKQDQLEVASLKKGRRSANRRLNNNNNRLPKNVPPANDDGQIVRTNTSYGWVIGPFGKTEDKILGWNGRARNGNCDRKSEFGRLVRSKKFVLIFHELSMTGAPLSMLELATEISNCGGSVSVVVLCWKGGLMKELNRRRIRVLKDKKETSYKIARRSDLIIAGSAVCSSWIEQYLARYGSKSTQILWWIMENRREYFDRSKHLLNRVKMLIFLAESQSEQWMKWCKEEKVRLKIEPKTVPLSVNDELAFVAGIPCYLNKPSFKVEDMHAKRKRLRVAVRQELGLSDNDMLVITLSSINPGKGQKLFLESVVLRDADEQIKKQHDSSSTKENNIKVLIGSVGSKSNKIPYVRKMLRYISRNSSLHGSLLWTPATKHVSSIYAAADVYVINAQGIGETFGRVTIEAMAFGLPVLGTDAGGTREIVEDGVTGLLHPIGREGIEPLARNLELLLGDPSTRERLGKNGRLKVENMYMKQHMYVKLAKAFVQCMR</sequence>
<dbReference type="EMBL" id="LFYR01002228">
    <property type="protein sequence ID" value="KMZ55996.1"/>
    <property type="molecule type" value="Genomic_DNA"/>
</dbReference>
<reference evidence="6" key="1">
    <citation type="journal article" date="2016" name="Nature">
        <title>The genome of the seagrass Zostera marina reveals angiosperm adaptation to the sea.</title>
        <authorList>
            <person name="Olsen J.L."/>
            <person name="Rouze P."/>
            <person name="Verhelst B."/>
            <person name="Lin Y.-C."/>
            <person name="Bayer T."/>
            <person name="Collen J."/>
            <person name="Dattolo E."/>
            <person name="De Paoli E."/>
            <person name="Dittami S."/>
            <person name="Maumus F."/>
            <person name="Michel G."/>
            <person name="Kersting A."/>
            <person name="Lauritano C."/>
            <person name="Lohaus R."/>
            <person name="Toepel M."/>
            <person name="Tonon T."/>
            <person name="Vanneste K."/>
            <person name="Amirebrahimi M."/>
            <person name="Brakel J."/>
            <person name="Bostroem C."/>
            <person name="Chovatia M."/>
            <person name="Grimwood J."/>
            <person name="Jenkins J.W."/>
            <person name="Jueterbock A."/>
            <person name="Mraz A."/>
            <person name="Stam W.T."/>
            <person name="Tice H."/>
            <person name="Bornberg-Bauer E."/>
            <person name="Green P.J."/>
            <person name="Pearson G.A."/>
            <person name="Procaccini G."/>
            <person name="Duarte C.M."/>
            <person name="Schmutz J."/>
            <person name="Reusch T.B.H."/>
            <person name="Van de Peer Y."/>
        </authorList>
    </citation>
    <scope>NUCLEOTIDE SEQUENCE [LARGE SCALE GENOMIC DNA]</scope>
    <source>
        <strain evidence="6">cv. Finnish</strain>
    </source>
</reference>
<feature type="region of interest" description="Disordered" evidence="2">
    <location>
        <begin position="1"/>
        <end position="46"/>
    </location>
</feature>
<proteinExistence type="predicted"/>
<feature type="transmembrane region" description="Helical" evidence="3">
    <location>
        <begin position="59"/>
        <end position="82"/>
    </location>
</feature>
<dbReference type="OrthoDB" id="512920at2759"/>
<evidence type="ECO:0000256" key="1">
    <source>
        <dbReference type="ARBA" id="ARBA00022676"/>
    </source>
</evidence>
<evidence type="ECO:0000256" key="3">
    <source>
        <dbReference type="SAM" id="Phobius"/>
    </source>
</evidence>
<evidence type="ECO:0000313" key="5">
    <source>
        <dbReference type="EMBL" id="KMZ55996.1"/>
    </source>
</evidence>
<protein>
    <submittedName>
        <fullName evidence="5">Glycosyl transferase, group 1 family protein</fullName>
    </submittedName>
</protein>
<keyword evidence="6" id="KW-1185">Reference proteome</keyword>
<dbReference type="OMA" id="KATMNME"/>
<dbReference type="InterPro" id="IPR001296">
    <property type="entry name" value="Glyco_trans_1"/>
</dbReference>
<keyword evidence="5" id="KW-0808">Transferase</keyword>
<name>A0A0K9NGU6_ZOSMR</name>
<dbReference type="PANTHER" id="PTHR47778">
    <property type="entry name" value="BNAA05G14870D PROTEIN"/>
    <property type="match status" value="1"/>
</dbReference>
<dbReference type="InterPro" id="IPR041693">
    <property type="entry name" value="Glyco_trans_4_5"/>
</dbReference>
<dbReference type="Pfam" id="PF16994">
    <property type="entry name" value="Glyco_trans_4_5"/>
    <property type="match status" value="1"/>
</dbReference>
<dbReference type="STRING" id="29655.A0A0K9NGU6"/>
<dbReference type="AlphaFoldDB" id="A0A0K9NGU6"/>
<dbReference type="CDD" id="cd03801">
    <property type="entry name" value="GT4_PimA-like"/>
    <property type="match status" value="1"/>
</dbReference>
<dbReference type="GO" id="GO:0016757">
    <property type="term" value="F:glycosyltransferase activity"/>
    <property type="evidence" value="ECO:0007669"/>
    <property type="project" value="UniProtKB-KW"/>
</dbReference>
<keyword evidence="1" id="KW-0328">Glycosyltransferase</keyword>
<feature type="compositionally biased region" description="Polar residues" evidence="2">
    <location>
        <begin position="27"/>
        <end position="39"/>
    </location>
</feature>
<dbReference type="SUPFAM" id="SSF53756">
    <property type="entry name" value="UDP-Glycosyltransferase/glycogen phosphorylase"/>
    <property type="match status" value="1"/>
</dbReference>
<evidence type="ECO:0000313" key="6">
    <source>
        <dbReference type="Proteomes" id="UP000036987"/>
    </source>
</evidence>
<accession>A0A0K9NGU6</accession>
<comment type="caution">
    <text evidence="5">The sequence shown here is derived from an EMBL/GenBank/DDBJ whole genome shotgun (WGS) entry which is preliminary data.</text>
</comment>
<feature type="region of interest" description="Disordered" evidence="2">
    <location>
        <begin position="159"/>
        <end position="179"/>
    </location>
</feature>
<keyword evidence="3" id="KW-1133">Transmembrane helix</keyword>
<keyword evidence="3" id="KW-0812">Transmembrane</keyword>